<dbReference type="PANTHER" id="PTHR21340:SF0">
    <property type="entry name" value="BIS(5'-NUCLEOSYL)-TETRAPHOSPHATASE [ASYMMETRICAL]"/>
    <property type="match status" value="1"/>
</dbReference>
<dbReference type="CDD" id="cd07067">
    <property type="entry name" value="HP_PGM_like"/>
    <property type="match status" value="1"/>
</dbReference>
<dbReference type="InterPro" id="IPR013078">
    <property type="entry name" value="His_Pase_superF_clade-1"/>
</dbReference>
<evidence type="ECO:0000256" key="1">
    <source>
        <dbReference type="ARBA" id="ARBA00022801"/>
    </source>
</evidence>
<feature type="domain" description="Nudix hydrolase" evidence="2">
    <location>
        <begin position="7"/>
        <end position="139"/>
    </location>
</feature>
<accession>A0A1G9XHJ3</accession>
<dbReference type="InterPro" id="IPR029033">
    <property type="entry name" value="His_PPase_superfam"/>
</dbReference>
<dbReference type="PROSITE" id="PS51462">
    <property type="entry name" value="NUDIX"/>
    <property type="match status" value="1"/>
</dbReference>
<dbReference type="SMART" id="SM00855">
    <property type="entry name" value="PGAM"/>
    <property type="match status" value="1"/>
</dbReference>
<dbReference type="InterPro" id="IPR020084">
    <property type="entry name" value="NUDIX_hydrolase_CS"/>
</dbReference>
<dbReference type="Proteomes" id="UP000183376">
    <property type="component" value="Chromosome I"/>
</dbReference>
<dbReference type="eggNOG" id="COG1051">
    <property type="taxonomic scope" value="Bacteria"/>
</dbReference>
<dbReference type="CDD" id="cd03673">
    <property type="entry name" value="NUDIX_Ap6A_hydrolase"/>
    <property type="match status" value="1"/>
</dbReference>
<evidence type="ECO:0000313" key="4">
    <source>
        <dbReference type="Proteomes" id="UP000183376"/>
    </source>
</evidence>
<dbReference type="InterPro" id="IPR015797">
    <property type="entry name" value="NUDIX_hydrolase-like_dom_sf"/>
</dbReference>
<dbReference type="Gene3D" id="3.40.50.1240">
    <property type="entry name" value="Phosphoglycerate mutase-like"/>
    <property type="match status" value="1"/>
</dbReference>
<dbReference type="Gene3D" id="3.90.79.10">
    <property type="entry name" value="Nucleoside Triphosphate Pyrophosphohydrolase"/>
    <property type="match status" value="1"/>
</dbReference>
<dbReference type="STRING" id="211114.SAMN04489726_4212"/>
<protein>
    <submittedName>
        <fullName evidence="3">8-oxo-dGTP diphosphatase</fullName>
    </submittedName>
</protein>
<name>A0A1G9XHJ3_ALLAB</name>
<dbReference type="InterPro" id="IPR051325">
    <property type="entry name" value="Nudix_hydrolase_domain"/>
</dbReference>
<reference evidence="3 4" key="1">
    <citation type="submission" date="2016-10" db="EMBL/GenBank/DDBJ databases">
        <authorList>
            <person name="de Groot N.N."/>
        </authorList>
    </citation>
    <scope>NUCLEOTIDE SEQUENCE [LARGE SCALE GENOMIC DNA]</scope>
    <source>
        <strain evidence="3 4">DSM 44149</strain>
    </source>
</reference>
<dbReference type="SUPFAM" id="SSF55811">
    <property type="entry name" value="Nudix"/>
    <property type="match status" value="1"/>
</dbReference>
<dbReference type="SUPFAM" id="SSF53254">
    <property type="entry name" value="Phosphoglycerate mutase-like"/>
    <property type="match status" value="1"/>
</dbReference>
<dbReference type="EMBL" id="LT629701">
    <property type="protein sequence ID" value="SDM96218.1"/>
    <property type="molecule type" value="Genomic_DNA"/>
</dbReference>
<dbReference type="GO" id="GO:0004081">
    <property type="term" value="F:bis(5'-nucleosyl)-tetraphosphatase (asymmetrical) activity"/>
    <property type="evidence" value="ECO:0007669"/>
    <property type="project" value="TreeGrafter"/>
</dbReference>
<evidence type="ECO:0000313" key="3">
    <source>
        <dbReference type="EMBL" id="SDM96218.1"/>
    </source>
</evidence>
<dbReference type="PROSITE" id="PS00893">
    <property type="entry name" value="NUDIX_BOX"/>
    <property type="match status" value="1"/>
</dbReference>
<dbReference type="Pfam" id="PF00293">
    <property type="entry name" value="NUDIX"/>
    <property type="match status" value="1"/>
</dbReference>
<dbReference type="GO" id="GO:0006754">
    <property type="term" value="P:ATP biosynthetic process"/>
    <property type="evidence" value="ECO:0007669"/>
    <property type="project" value="TreeGrafter"/>
</dbReference>
<dbReference type="AlphaFoldDB" id="A0A1G9XHJ3"/>
<dbReference type="RefSeq" id="WP_407638734.1">
    <property type="nucleotide sequence ID" value="NZ_JOEF01000005.1"/>
</dbReference>
<organism evidence="3 4">
    <name type="scientific">Allokutzneria albata</name>
    <name type="common">Kibdelosporangium albatum</name>
    <dbReference type="NCBI Taxonomy" id="211114"/>
    <lineage>
        <taxon>Bacteria</taxon>
        <taxon>Bacillati</taxon>
        <taxon>Actinomycetota</taxon>
        <taxon>Actinomycetes</taxon>
        <taxon>Pseudonocardiales</taxon>
        <taxon>Pseudonocardiaceae</taxon>
        <taxon>Allokutzneria</taxon>
    </lineage>
</organism>
<proteinExistence type="predicted"/>
<keyword evidence="4" id="KW-1185">Reference proteome</keyword>
<gene>
    <name evidence="3" type="ORF">SAMN04489726_4212</name>
</gene>
<dbReference type="PANTHER" id="PTHR21340">
    <property type="entry name" value="DIADENOSINE 5,5-P1,P4-TETRAPHOSPHATE PYROPHOSPHOHYDROLASE MUTT"/>
    <property type="match status" value="1"/>
</dbReference>
<sequence length="315" mass="33874">MNEIVVPEIRAAGAVLWRWDSSGKPEVAVVHRPRYDDWTLPKGKQDPGETIPATAAREVREETGFVPVLGRSLGRVRYPVTTMDGRSGQKVVDYYSARVAGGQFVPNDEVDALRWLGPEQAAVLLSRNTDRTVLDAFTALPPDTTTLLLVRHAKAGKRDKWEGDDDLRPLSKNGVKQAAALRELLPLFGPDRVYSAPRVRCTQTVEGLAEDLGVPIREEPVLSEEGYWPHPSDGVGRLLEIAAEGGTPVVCSQGGVIPHVVEHLARSSGAATPALAARKGSLWVLSFTTAGGGAPVLAAADYLASPLPREVTDQS</sequence>
<evidence type="ECO:0000259" key="2">
    <source>
        <dbReference type="PROSITE" id="PS51462"/>
    </source>
</evidence>
<dbReference type="Pfam" id="PF00300">
    <property type="entry name" value="His_Phos_1"/>
    <property type="match status" value="1"/>
</dbReference>
<dbReference type="GO" id="GO:0006167">
    <property type="term" value="P:AMP biosynthetic process"/>
    <property type="evidence" value="ECO:0007669"/>
    <property type="project" value="TreeGrafter"/>
</dbReference>
<dbReference type="eggNOG" id="COG2062">
    <property type="taxonomic scope" value="Bacteria"/>
</dbReference>
<keyword evidence="1" id="KW-0378">Hydrolase</keyword>
<dbReference type="InterPro" id="IPR000086">
    <property type="entry name" value="NUDIX_hydrolase_dom"/>
</dbReference>